<proteinExistence type="predicted"/>
<evidence type="ECO:0000313" key="2">
    <source>
        <dbReference type="Proteomes" id="UP001629244"/>
    </source>
</evidence>
<keyword evidence="2" id="KW-1185">Reference proteome</keyword>
<gene>
    <name evidence="1" type="ORF">ABS767_13025</name>
</gene>
<dbReference type="PANTHER" id="PTHR12993">
    <property type="entry name" value="N-ACETYLGLUCOSAMINYL-PHOSPHATIDYLINOSITOL DE-N-ACETYLASE-RELATED"/>
    <property type="match status" value="1"/>
</dbReference>
<dbReference type="EC" id="3.5.1.-" evidence="1"/>
<dbReference type="InterPro" id="IPR003737">
    <property type="entry name" value="GlcNAc_PI_deacetylase-related"/>
</dbReference>
<dbReference type="Proteomes" id="UP001629244">
    <property type="component" value="Unassembled WGS sequence"/>
</dbReference>
<dbReference type="Pfam" id="PF02585">
    <property type="entry name" value="PIG-L"/>
    <property type="match status" value="1"/>
</dbReference>
<keyword evidence="1" id="KW-0378">Hydrolase</keyword>
<dbReference type="Gene3D" id="3.40.50.10320">
    <property type="entry name" value="LmbE-like"/>
    <property type="match status" value="1"/>
</dbReference>
<dbReference type="PANTHER" id="PTHR12993:SF29">
    <property type="entry name" value="BLR3841 PROTEIN"/>
    <property type="match status" value="1"/>
</dbReference>
<protein>
    <submittedName>
        <fullName evidence="1">PIG-L family deacetylase</fullName>
        <ecNumber evidence="1">3.5.1.-</ecNumber>
    </submittedName>
</protein>
<organism evidence="1 2">
    <name type="scientific">Sphingomonas plantiphila</name>
    <dbReference type="NCBI Taxonomy" id="3163295"/>
    <lineage>
        <taxon>Bacteria</taxon>
        <taxon>Pseudomonadati</taxon>
        <taxon>Pseudomonadota</taxon>
        <taxon>Alphaproteobacteria</taxon>
        <taxon>Sphingomonadales</taxon>
        <taxon>Sphingomonadaceae</taxon>
        <taxon>Sphingomonas</taxon>
    </lineage>
</organism>
<dbReference type="RefSeq" id="WP_408079026.1">
    <property type="nucleotide sequence ID" value="NZ_JBELQC010000002.1"/>
</dbReference>
<accession>A0ABW8YRU1</accession>
<comment type="caution">
    <text evidence="1">The sequence shown here is derived from an EMBL/GenBank/DDBJ whole genome shotgun (WGS) entry which is preliminary data.</text>
</comment>
<reference evidence="1 2" key="1">
    <citation type="submission" date="2024-06" db="EMBL/GenBank/DDBJ databases">
        <authorList>
            <person name="Kaempfer P."/>
            <person name="Viver T."/>
        </authorList>
    </citation>
    <scope>NUCLEOTIDE SEQUENCE [LARGE SCALE GENOMIC DNA]</scope>
    <source>
        <strain evidence="1 2">ST-64</strain>
    </source>
</reference>
<sequence length="220" mass="24324">MAAALQASRWRRARWFVLAPHPDDETLGAGALIAHSARAGRLAGIAFLTDGAASHPAGTPRLAIIRRCEARAALRRLGAAHAPVDWLNWRDAHPHAPGSPAFEREALRLAAQLRRRRVGAIAVSDADDGHSDHVAAFALAAHAVRLARRRIALFSYHVWSPRDPRRRYFRTPPMPSGRRRHALCAHRSQLTPRLGEGFRLARDRLAMPPHDLLGLCGPER</sequence>
<name>A0ABW8YRU1_9SPHN</name>
<dbReference type="EMBL" id="JBELQC010000002">
    <property type="protein sequence ID" value="MFL9841891.1"/>
    <property type="molecule type" value="Genomic_DNA"/>
</dbReference>
<dbReference type="SUPFAM" id="SSF102588">
    <property type="entry name" value="LmbE-like"/>
    <property type="match status" value="1"/>
</dbReference>
<evidence type="ECO:0000313" key="1">
    <source>
        <dbReference type="EMBL" id="MFL9841891.1"/>
    </source>
</evidence>
<dbReference type="GO" id="GO:0016787">
    <property type="term" value="F:hydrolase activity"/>
    <property type="evidence" value="ECO:0007669"/>
    <property type="project" value="UniProtKB-KW"/>
</dbReference>
<dbReference type="InterPro" id="IPR024078">
    <property type="entry name" value="LmbE-like_dom_sf"/>
</dbReference>